<dbReference type="CDD" id="cd17928">
    <property type="entry name" value="DEXDc_SecA"/>
    <property type="match status" value="1"/>
</dbReference>
<dbReference type="Pfam" id="PF07516">
    <property type="entry name" value="SecA_SW"/>
    <property type="match status" value="1"/>
</dbReference>
<dbReference type="InterPro" id="IPR020937">
    <property type="entry name" value="SecA_CS"/>
</dbReference>
<comment type="similarity">
    <text evidence="2 12 13">Belongs to the SecA family.</text>
</comment>
<dbReference type="SUPFAM" id="SSF52540">
    <property type="entry name" value="P-loop containing nucleoside triphosphate hydrolases"/>
    <property type="match status" value="2"/>
</dbReference>
<keyword evidence="10 12" id="KW-0811">Translocation</keyword>
<evidence type="ECO:0000256" key="4">
    <source>
        <dbReference type="ARBA" id="ARBA00022475"/>
    </source>
</evidence>
<evidence type="ECO:0000256" key="10">
    <source>
        <dbReference type="ARBA" id="ARBA00023010"/>
    </source>
</evidence>
<dbReference type="InterPro" id="IPR044722">
    <property type="entry name" value="SecA_SF2_C"/>
</dbReference>
<dbReference type="InterPro" id="IPR000185">
    <property type="entry name" value="SecA"/>
</dbReference>
<keyword evidence="11 12" id="KW-0472">Membrane</keyword>
<evidence type="ECO:0000256" key="7">
    <source>
        <dbReference type="ARBA" id="ARBA00022840"/>
    </source>
</evidence>
<evidence type="ECO:0000256" key="5">
    <source>
        <dbReference type="ARBA" id="ARBA00022490"/>
    </source>
</evidence>
<dbReference type="Gene3D" id="1.10.3060.10">
    <property type="entry name" value="Helical scaffold and wing domains of SecA"/>
    <property type="match status" value="1"/>
</dbReference>
<evidence type="ECO:0000256" key="13">
    <source>
        <dbReference type="RuleBase" id="RU003874"/>
    </source>
</evidence>
<dbReference type="NCBIfam" id="NF006630">
    <property type="entry name" value="PRK09200.1"/>
    <property type="match status" value="1"/>
</dbReference>
<comment type="function">
    <text evidence="12">Part of the Sec protein translocase complex. Interacts with the SecYEG preprotein conducting channel. Has a central role in coupling the hydrolysis of ATP to the transfer of proteins into and across the cell membrane, serving as an ATP-driven molecular motor driving the stepwise translocation of polypeptide chains across the membrane.</text>
</comment>
<evidence type="ECO:0000256" key="3">
    <source>
        <dbReference type="ARBA" id="ARBA00022448"/>
    </source>
</evidence>
<dbReference type="InterPro" id="IPR036266">
    <property type="entry name" value="SecA_Wing/Scaffold_sf"/>
</dbReference>
<evidence type="ECO:0000256" key="1">
    <source>
        <dbReference type="ARBA" id="ARBA00004170"/>
    </source>
</evidence>
<dbReference type="NCBIfam" id="TIGR00963">
    <property type="entry name" value="secA"/>
    <property type="match status" value="1"/>
</dbReference>
<keyword evidence="7 12" id="KW-0067">ATP-binding</keyword>
<dbReference type="CDD" id="cd18803">
    <property type="entry name" value="SF2_C_secA"/>
    <property type="match status" value="1"/>
</dbReference>
<evidence type="ECO:0000256" key="12">
    <source>
        <dbReference type="HAMAP-Rule" id="MF_01382"/>
    </source>
</evidence>
<feature type="domain" description="SecA family profile" evidence="16">
    <location>
        <begin position="1"/>
        <end position="570"/>
    </location>
</feature>
<comment type="catalytic activity">
    <reaction evidence="12">
        <text>ATP + H2O + cellular proteinSide 1 = ADP + phosphate + cellular proteinSide 2.</text>
        <dbReference type="EC" id="7.4.2.8"/>
    </reaction>
</comment>
<dbReference type="InterPro" id="IPR011130">
    <property type="entry name" value="SecA_preprotein_X-link_dom"/>
</dbReference>
<feature type="domain" description="Helicase ATP-binding" evidence="14">
    <location>
        <begin position="87"/>
        <end position="225"/>
    </location>
</feature>
<proteinExistence type="inferred from homology"/>
<evidence type="ECO:0000256" key="2">
    <source>
        <dbReference type="ARBA" id="ARBA00007650"/>
    </source>
</evidence>
<dbReference type="InterPro" id="IPR027417">
    <property type="entry name" value="P-loop_NTPase"/>
</dbReference>
<dbReference type="InterPro" id="IPR011116">
    <property type="entry name" value="SecA_Wing/Scaffold"/>
</dbReference>
<dbReference type="SUPFAM" id="SSF81767">
    <property type="entry name" value="Pre-protein crosslinking domain of SecA"/>
    <property type="match status" value="1"/>
</dbReference>
<dbReference type="InterPro" id="IPR014018">
    <property type="entry name" value="SecA_motor_DEAD"/>
</dbReference>
<accession>A0ABS4K1M4</accession>
<feature type="domain" description="Helicase C-terminal" evidence="15">
    <location>
        <begin position="414"/>
        <end position="575"/>
    </location>
</feature>
<feature type="binding site" evidence="12">
    <location>
        <begin position="103"/>
        <end position="107"/>
    </location>
    <ligand>
        <name>ATP</name>
        <dbReference type="ChEBI" id="CHEBI:30616"/>
    </ligand>
</feature>
<dbReference type="InterPro" id="IPR036670">
    <property type="entry name" value="SecA_X-link_sf"/>
</dbReference>
<evidence type="ECO:0000313" key="17">
    <source>
        <dbReference type="EMBL" id="MBP2021171.1"/>
    </source>
</evidence>
<dbReference type="PROSITE" id="PS01312">
    <property type="entry name" value="SECA"/>
    <property type="match status" value="1"/>
</dbReference>
<reference evidence="17 18" key="1">
    <citation type="submission" date="2021-03" db="EMBL/GenBank/DDBJ databases">
        <title>Genomic Encyclopedia of Type Strains, Phase IV (KMG-IV): sequencing the most valuable type-strain genomes for metagenomic binning, comparative biology and taxonomic classification.</title>
        <authorList>
            <person name="Goeker M."/>
        </authorList>
    </citation>
    <scope>NUCLEOTIDE SEQUENCE [LARGE SCALE GENOMIC DNA]</scope>
    <source>
        <strain evidence="17 18">DSM 28650</strain>
    </source>
</reference>
<dbReference type="PROSITE" id="PS51196">
    <property type="entry name" value="SECA_MOTOR_DEAD"/>
    <property type="match status" value="1"/>
</dbReference>
<dbReference type="Gene3D" id="3.40.50.300">
    <property type="entry name" value="P-loop containing nucleotide triphosphate hydrolases"/>
    <property type="match status" value="3"/>
</dbReference>
<dbReference type="Gene3D" id="3.90.1440.10">
    <property type="entry name" value="SecA, preprotein cross-linking domain"/>
    <property type="match status" value="1"/>
</dbReference>
<dbReference type="SUPFAM" id="SSF81886">
    <property type="entry name" value="Helical scaffold and wing domains of SecA"/>
    <property type="match status" value="1"/>
</dbReference>
<comment type="subcellular location">
    <subcellularLocation>
        <location evidence="12">Cell membrane</location>
        <topology evidence="12">Peripheral membrane protein</topology>
        <orientation evidence="12">Cytoplasmic side</orientation>
    </subcellularLocation>
    <subcellularLocation>
        <location evidence="12">Cytoplasm</location>
    </subcellularLocation>
    <subcellularLocation>
        <location evidence="1">Membrane</location>
        <topology evidence="1">Peripheral membrane protein</topology>
    </subcellularLocation>
    <text evidence="12">Distribution is 50-50.</text>
</comment>
<evidence type="ECO:0000259" key="16">
    <source>
        <dbReference type="PROSITE" id="PS51196"/>
    </source>
</evidence>
<dbReference type="PROSITE" id="PS51192">
    <property type="entry name" value="HELICASE_ATP_BIND_1"/>
    <property type="match status" value="1"/>
</dbReference>
<comment type="subunit">
    <text evidence="12">Monomer and homodimer. Part of the essential Sec protein translocation apparatus which comprises SecA, SecYEG and auxiliary proteins SecDF. Other proteins may also be involved.</text>
</comment>
<dbReference type="EMBL" id="JAGGLL010000005">
    <property type="protein sequence ID" value="MBP2021171.1"/>
    <property type="molecule type" value="Genomic_DNA"/>
</dbReference>
<keyword evidence="4 12" id="KW-1003">Cell membrane</keyword>
<protein>
    <recommendedName>
        <fullName evidence="12 13">Protein translocase subunit SecA</fullName>
        <ecNumber evidence="12">7.4.2.8</ecNumber>
    </recommendedName>
</protein>
<keyword evidence="9 12" id="KW-1278">Translocase</keyword>
<comment type="caution">
    <text evidence="17">The sequence shown here is derived from an EMBL/GenBank/DDBJ whole genome shotgun (WGS) entry which is preliminary data.</text>
</comment>
<dbReference type="NCBIfam" id="NF009538">
    <property type="entry name" value="PRK12904.1"/>
    <property type="match status" value="1"/>
</dbReference>
<feature type="binding site" evidence="12">
    <location>
        <position position="492"/>
    </location>
    <ligand>
        <name>ATP</name>
        <dbReference type="ChEBI" id="CHEBI:30616"/>
    </ligand>
</feature>
<dbReference type="SMART" id="SM00957">
    <property type="entry name" value="SecA_DEAD"/>
    <property type="match status" value="1"/>
</dbReference>
<dbReference type="HAMAP" id="MF_01382">
    <property type="entry name" value="SecA"/>
    <property type="match status" value="1"/>
</dbReference>
<feature type="binding site" evidence="12">
    <location>
        <position position="85"/>
    </location>
    <ligand>
        <name>ATP</name>
        <dbReference type="ChEBI" id="CHEBI:30616"/>
    </ligand>
</feature>
<sequence>MNILSNILGNYSSREVKRILPKVEKIMALEEAMKNLSDEELKGKTLEFKERLSKGETLDDILIEAFAVVREASFRVLKMKHYKEQLIGGIVLHQGRVAEMKTGEGKTLVATCPSYLNALAGKGVHIVTVNDYLAQRDKEEMGQVHDFLGLTTGVILNNMEAPERREAYNCDITYGTNSEYGFDYLRDNMVVEPSERVQRELNFAIIDEVDSIFIDEARTPLVISGQGVKSIEIYKIADRFAKSLKEEEDYVIDEKTKTVILTDEGVNKAEKYYSIENFSDEEHMNIQHHTMISLRANYVMTLGVDYIIRDGEIMIVDQFTGRVMEGRRFSEGLHQAIEAKEKVKIQEENDTLATITYQNYFKLYKKLSGMSGTVETEEKEFREIYNVDVVVIPTHKPVARNDREDKIYPTELQKFKAVVEEIKETYEKQQPVLVGTASIEKSEILSFMLKKKGIPHEVLNAKNHAKEAEIVAKAGQKGAVTIATNMAGRGTDIKLEEGVTDLGGLKIIGTERHEARRIDNQLRGRSGRQGDVGESVFYVSLEDDIVRRFGKDRLEKLSKTIDTQGNTIIENKKIQDLVDLSQTLVESQNFETRKDLVKYDEVLNTQRVLIYNQRNQVVNTKDITEDIKNMIEKVIDTEVALHLTAVNSDFDEDFKALRRTVEDLLNLEELTEEKFDNLTEVGIKATLKDIALTTYEEKITTMGEILLDAQKRILLKTVDRRWVEHIETMDNLKKYISLQAYNQKDPIIAYQYEGSRLFEDTVYNMQKEVVKLVFHVEVPKEIKVQLPEAELETAVDNE</sequence>
<dbReference type="Pfam" id="PF01043">
    <property type="entry name" value="SecA_PP_bind"/>
    <property type="match status" value="1"/>
</dbReference>
<name>A0ABS4K1M4_9CLOT</name>
<dbReference type="PANTHER" id="PTHR30612:SF0">
    <property type="entry name" value="CHLOROPLAST PROTEIN-TRANSPORTING ATPASE"/>
    <property type="match status" value="1"/>
</dbReference>
<keyword evidence="18" id="KW-1185">Reference proteome</keyword>
<gene>
    <name evidence="12" type="primary">secA</name>
    <name evidence="17" type="ORF">J2Z44_000958</name>
</gene>
<evidence type="ECO:0000256" key="9">
    <source>
        <dbReference type="ARBA" id="ARBA00022967"/>
    </source>
</evidence>
<organism evidence="17 18">
    <name type="scientific">Clostridium punense</name>
    <dbReference type="NCBI Taxonomy" id="1054297"/>
    <lineage>
        <taxon>Bacteria</taxon>
        <taxon>Bacillati</taxon>
        <taxon>Bacillota</taxon>
        <taxon>Clostridia</taxon>
        <taxon>Eubacteriales</taxon>
        <taxon>Clostridiaceae</taxon>
        <taxon>Clostridium</taxon>
    </lineage>
</organism>
<evidence type="ECO:0000256" key="6">
    <source>
        <dbReference type="ARBA" id="ARBA00022741"/>
    </source>
</evidence>
<keyword evidence="3 12" id="KW-0813">Transport</keyword>
<evidence type="ECO:0000259" key="14">
    <source>
        <dbReference type="PROSITE" id="PS51192"/>
    </source>
</evidence>
<dbReference type="PANTHER" id="PTHR30612">
    <property type="entry name" value="SECA INNER MEMBRANE COMPONENT OF SEC PROTEIN SECRETION SYSTEM"/>
    <property type="match status" value="1"/>
</dbReference>
<keyword evidence="5 12" id="KW-0963">Cytoplasm</keyword>
<evidence type="ECO:0000256" key="11">
    <source>
        <dbReference type="ARBA" id="ARBA00023136"/>
    </source>
</evidence>
<dbReference type="InterPro" id="IPR011115">
    <property type="entry name" value="SecA_DEAD"/>
</dbReference>
<dbReference type="InterPro" id="IPR001650">
    <property type="entry name" value="Helicase_C-like"/>
</dbReference>
<dbReference type="EC" id="7.4.2.8" evidence="12"/>
<evidence type="ECO:0000313" key="18">
    <source>
        <dbReference type="Proteomes" id="UP001519308"/>
    </source>
</evidence>
<keyword evidence="6 12" id="KW-0547">Nucleotide-binding</keyword>
<dbReference type="SMART" id="SM00958">
    <property type="entry name" value="SecA_PP_bind"/>
    <property type="match status" value="1"/>
</dbReference>
<evidence type="ECO:0000256" key="8">
    <source>
        <dbReference type="ARBA" id="ARBA00022927"/>
    </source>
</evidence>
<dbReference type="Pfam" id="PF07517">
    <property type="entry name" value="SecA_DEAD"/>
    <property type="match status" value="1"/>
</dbReference>
<dbReference type="Proteomes" id="UP001519308">
    <property type="component" value="Unassembled WGS sequence"/>
</dbReference>
<dbReference type="PRINTS" id="PR00906">
    <property type="entry name" value="SECA"/>
</dbReference>
<keyword evidence="8 12" id="KW-0653">Protein transport</keyword>
<dbReference type="InterPro" id="IPR014001">
    <property type="entry name" value="Helicase_ATP-bd"/>
</dbReference>
<evidence type="ECO:0000259" key="15">
    <source>
        <dbReference type="PROSITE" id="PS51194"/>
    </source>
</evidence>
<dbReference type="Pfam" id="PF21090">
    <property type="entry name" value="P-loop_SecA"/>
    <property type="match status" value="1"/>
</dbReference>
<dbReference type="PROSITE" id="PS51194">
    <property type="entry name" value="HELICASE_CTER"/>
    <property type="match status" value="1"/>
</dbReference>